<dbReference type="Pfam" id="PF04955">
    <property type="entry name" value="HupE_UreJ"/>
    <property type="match status" value="1"/>
</dbReference>
<evidence type="ECO:0000256" key="2">
    <source>
        <dbReference type="SAM" id="SignalP"/>
    </source>
</evidence>
<feature type="transmembrane region" description="Helical" evidence="1">
    <location>
        <begin position="181"/>
        <end position="200"/>
    </location>
</feature>
<dbReference type="Proteomes" id="UP000189660">
    <property type="component" value="Chromosome"/>
</dbReference>
<feature type="signal peptide" evidence="2">
    <location>
        <begin position="1"/>
        <end position="23"/>
    </location>
</feature>
<proteinExistence type="predicted"/>
<evidence type="ECO:0000313" key="4">
    <source>
        <dbReference type="Proteomes" id="UP000189660"/>
    </source>
</evidence>
<feature type="transmembrane region" description="Helical" evidence="1">
    <location>
        <begin position="67"/>
        <end position="85"/>
    </location>
</feature>
<dbReference type="PIRSF" id="PIRSF016919">
    <property type="entry name" value="HupE_UreJ"/>
    <property type="match status" value="1"/>
</dbReference>
<feature type="transmembrane region" description="Helical" evidence="1">
    <location>
        <begin position="39"/>
        <end position="60"/>
    </location>
</feature>
<organism evidence="3 4">
    <name type="scientific">Bartonella apihabitans</name>
    <dbReference type="NCBI Taxonomy" id="2750929"/>
    <lineage>
        <taxon>Bacteria</taxon>
        <taxon>Pseudomonadati</taxon>
        <taxon>Pseudomonadota</taxon>
        <taxon>Alphaproteobacteria</taxon>
        <taxon>Hyphomicrobiales</taxon>
        <taxon>Bartonellaceae</taxon>
        <taxon>Bartonella</taxon>
    </lineage>
</organism>
<accession>A0A1U9MDB9</accession>
<keyword evidence="1" id="KW-1133">Transmembrane helix</keyword>
<dbReference type="KEGG" id="bapa:BBC0178_020110"/>
<dbReference type="RefSeq" id="WP_149867483.1">
    <property type="nucleotide sequence ID" value="NZ_CP015820.1"/>
</dbReference>
<feature type="transmembrane region" description="Helical" evidence="1">
    <location>
        <begin position="146"/>
        <end position="169"/>
    </location>
</feature>
<dbReference type="AlphaFoldDB" id="A0A1U9MDB9"/>
<dbReference type="InterPro" id="IPR007038">
    <property type="entry name" value="HupE_UreJ"/>
</dbReference>
<feature type="chain" id="PRO_5012572537" evidence="2">
    <location>
        <begin position="24"/>
        <end position="201"/>
    </location>
</feature>
<name>A0A1U9MDB9_9HYPH</name>
<keyword evidence="1" id="KW-0472">Membrane</keyword>
<dbReference type="OrthoDB" id="9808192at2"/>
<gene>
    <name evidence="3" type="ORF">BBC0178_020110</name>
</gene>
<keyword evidence="4" id="KW-1185">Reference proteome</keyword>
<dbReference type="EMBL" id="CP015820">
    <property type="protein sequence ID" value="AQT43451.1"/>
    <property type="molecule type" value="Genomic_DNA"/>
</dbReference>
<protein>
    <submittedName>
        <fullName evidence="3">Urease accessory protein</fullName>
    </submittedName>
</protein>
<keyword evidence="2" id="KW-0732">Signal</keyword>
<sequence length="201" mass="20668">MKLLSRSTVITALMIFTSTPAFAHLTGVPHDHSSFTSGFLHPLTGFDHILVMVAVGLWAAQLGGKSILAVPASFVVCMAIGFWLATKGIALPYVEPVILASVIAMGLFAAMAIHLPIMPAMLVVGAFAVFHGYAHGLELENSEAYAYGIGFSIATALLHGVGITIGLGAGKIFGRSNGATAIRIGGVATTLAGLYLAFAAA</sequence>
<reference evidence="3 4" key="1">
    <citation type="submission" date="2016-11" db="EMBL/GenBank/DDBJ databases">
        <title>Comparative genomics of Bartonella apis.</title>
        <authorList>
            <person name="Engel P."/>
        </authorList>
    </citation>
    <scope>NUCLEOTIDE SEQUENCE [LARGE SCALE GENOMIC DNA]</scope>
    <source>
        <strain evidence="3 4">BBC0178</strain>
    </source>
</reference>
<evidence type="ECO:0000313" key="3">
    <source>
        <dbReference type="EMBL" id="AQT43451.1"/>
    </source>
</evidence>
<evidence type="ECO:0000256" key="1">
    <source>
        <dbReference type="SAM" id="Phobius"/>
    </source>
</evidence>
<feature type="transmembrane region" description="Helical" evidence="1">
    <location>
        <begin position="117"/>
        <end position="134"/>
    </location>
</feature>
<keyword evidence="1" id="KW-0812">Transmembrane</keyword>